<gene>
    <name evidence="2" type="ORF">GCM10010280_27950</name>
</gene>
<reference evidence="2" key="1">
    <citation type="journal article" date="2014" name="Int. J. Syst. Evol. Microbiol.">
        <title>Complete genome sequence of Corynebacterium casei LMG S-19264T (=DSM 44701T), isolated from a smear-ripened cheese.</title>
        <authorList>
            <consortium name="US DOE Joint Genome Institute (JGI-PGF)"/>
            <person name="Walter F."/>
            <person name="Albersmeier A."/>
            <person name="Kalinowski J."/>
            <person name="Ruckert C."/>
        </authorList>
    </citation>
    <scope>NUCLEOTIDE SEQUENCE</scope>
    <source>
        <strain evidence="2">JCM 4403</strain>
    </source>
</reference>
<evidence type="ECO:0000313" key="2">
    <source>
        <dbReference type="EMBL" id="GGQ80030.1"/>
    </source>
</evidence>
<evidence type="ECO:0000256" key="1">
    <source>
        <dbReference type="SAM" id="MobiDB-lite"/>
    </source>
</evidence>
<keyword evidence="3" id="KW-1185">Reference proteome</keyword>
<proteinExistence type="predicted"/>
<feature type="region of interest" description="Disordered" evidence="1">
    <location>
        <begin position="22"/>
        <end position="43"/>
    </location>
</feature>
<protein>
    <submittedName>
        <fullName evidence="2">Uncharacterized protein</fullName>
    </submittedName>
</protein>
<dbReference type="RefSeq" id="WP_189558191.1">
    <property type="nucleotide sequence ID" value="NZ_BMTU01000005.1"/>
</dbReference>
<organism evidence="2 3">
    <name type="scientific">Streptomyces pilosus</name>
    <dbReference type="NCBI Taxonomy" id="28893"/>
    <lineage>
        <taxon>Bacteria</taxon>
        <taxon>Bacillati</taxon>
        <taxon>Actinomycetota</taxon>
        <taxon>Actinomycetes</taxon>
        <taxon>Kitasatosporales</taxon>
        <taxon>Streptomycetaceae</taxon>
        <taxon>Streptomyces</taxon>
    </lineage>
</organism>
<dbReference type="Proteomes" id="UP000656732">
    <property type="component" value="Unassembled WGS sequence"/>
</dbReference>
<reference evidence="2" key="2">
    <citation type="submission" date="2020-09" db="EMBL/GenBank/DDBJ databases">
        <authorList>
            <person name="Sun Q."/>
            <person name="Ohkuma M."/>
        </authorList>
    </citation>
    <scope>NUCLEOTIDE SEQUENCE</scope>
    <source>
        <strain evidence="2">JCM 4403</strain>
    </source>
</reference>
<dbReference type="EMBL" id="BMTU01000005">
    <property type="protein sequence ID" value="GGQ80030.1"/>
    <property type="molecule type" value="Genomic_DNA"/>
</dbReference>
<name>A0A918BMV9_9ACTN</name>
<evidence type="ECO:0000313" key="3">
    <source>
        <dbReference type="Proteomes" id="UP000656732"/>
    </source>
</evidence>
<dbReference type="AlphaFoldDB" id="A0A918BMV9"/>
<accession>A0A918BMV9</accession>
<sequence length="166" mass="17517">MTVRAGEPYDTRRAVSAIESALAAPLPGPGPTADEGEPVTGEWASTRGEGFVLFPLWESDSLTGVYDRDWTDAETAAEANLAALVAELDTRWGPHRTLPLTGPESAPPAGEPFRTLLAKDCDGDLALWAPPAGPASRWAAVSLSHSDGDAPFLLTALVTDRPLEIE</sequence>
<comment type="caution">
    <text evidence="2">The sequence shown here is derived from an EMBL/GenBank/DDBJ whole genome shotgun (WGS) entry which is preliminary data.</text>
</comment>